<reference evidence="2" key="1">
    <citation type="submission" date="2017-09" db="EMBL/GenBank/DDBJ databases">
        <title>Genome evolution observed in wild isolates of Caulobacter crescentus.</title>
        <authorList>
            <person name="Ely B."/>
            <person name="Wilson K."/>
            <person name="Scott D."/>
        </authorList>
    </citation>
    <scope>NUCLEOTIDE SEQUENCE [LARGE SCALE GENOMIC DNA]</scope>
    <source>
        <strain evidence="2">CB13b1a</strain>
    </source>
</reference>
<sequence length="314" mass="34742">MLADDTGIPVDLTCLDEAFAQRMPAEEWARIKVIRDAPTLFDALDVNHALLSPYYADHLLLNKVVTEGRRFEMLVYLLYLEATVSAEDPRSGLTNANFRRICVRQNVCSPNRASVVLGIMRLAGFVTDARDDGGDARVARLAVTPKFMETVEGWNQAMLTFVDAAVPGDDLAGAHARIPGLGRGMRINGGRALLDGWHLLPPFPEARMMIDRDGGWMLLMHLAYESLRQGQRRVIAPVSVDLAAFGRRFGVSRSHLRRLLEEVHQAGLLAAPPRNGAHIQLTPQLLASYMTCLASEIDFYRRMTLAALADLQPA</sequence>
<dbReference type="RefSeq" id="WP_096052383.1">
    <property type="nucleotide sequence ID" value="NZ_CP023315.3"/>
</dbReference>
<evidence type="ECO:0000313" key="1">
    <source>
        <dbReference type="EMBL" id="ATC32991.1"/>
    </source>
</evidence>
<evidence type="ECO:0000313" key="2">
    <source>
        <dbReference type="Proteomes" id="UP000217311"/>
    </source>
</evidence>
<protein>
    <submittedName>
        <fullName evidence="1">Uncharacterized protein</fullName>
    </submittedName>
</protein>
<dbReference type="Proteomes" id="UP000217311">
    <property type="component" value="Chromosome"/>
</dbReference>
<proteinExistence type="predicted"/>
<name>A0A290MLV4_CAUVI</name>
<dbReference type="EMBL" id="CP023315">
    <property type="protein sequence ID" value="ATC32991.1"/>
    <property type="molecule type" value="Genomic_DNA"/>
</dbReference>
<gene>
    <name evidence="1" type="ORF">CA606_11995</name>
</gene>
<accession>A0A290MLV4</accession>
<dbReference type="AlphaFoldDB" id="A0A290MLV4"/>
<organism evidence="1 2">
    <name type="scientific">Caulobacter vibrioides</name>
    <name type="common">Caulobacter crescentus</name>
    <dbReference type="NCBI Taxonomy" id="155892"/>
    <lineage>
        <taxon>Bacteria</taxon>
        <taxon>Pseudomonadati</taxon>
        <taxon>Pseudomonadota</taxon>
        <taxon>Alphaproteobacteria</taxon>
        <taxon>Caulobacterales</taxon>
        <taxon>Caulobacteraceae</taxon>
        <taxon>Caulobacter</taxon>
    </lineage>
</organism>